<organism evidence="2 3">
    <name type="scientific">Marinobacter nauticus</name>
    <name type="common">Marinobacter hydrocarbonoclasticus</name>
    <name type="synonym">Marinobacter aquaeolei</name>
    <dbReference type="NCBI Taxonomy" id="2743"/>
    <lineage>
        <taxon>Bacteria</taxon>
        <taxon>Pseudomonadati</taxon>
        <taxon>Pseudomonadota</taxon>
        <taxon>Gammaproteobacteria</taxon>
        <taxon>Pseudomonadales</taxon>
        <taxon>Marinobacteraceae</taxon>
        <taxon>Marinobacter</taxon>
    </lineage>
</organism>
<evidence type="ECO:0000256" key="1">
    <source>
        <dbReference type="SAM" id="MobiDB-lite"/>
    </source>
</evidence>
<name>A0A833JSS1_MARNT</name>
<dbReference type="EMBL" id="WBMP01000003">
    <property type="protein sequence ID" value="KAE8546588.1"/>
    <property type="molecule type" value="Genomic_DNA"/>
</dbReference>
<proteinExistence type="predicted"/>
<dbReference type="AlphaFoldDB" id="A0A833JSS1"/>
<accession>A0A833JSS1</accession>
<feature type="region of interest" description="Disordered" evidence="1">
    <location>
        <begin position="1"/>
        <end position="40"/>
    </location>
</feature>
<dbReference type="Proteomes" id="UP000469950">
    <property type="component" value="Unassembled WGS sequence"/>
</dbReference>
<gene>
    <name evidence="2" type="ORF">F6453_0829</name>
</gene>
<reference evidence="2 3" key="1">
    <citation type="submission" date="2019-10" db="EMBL/GenBank/DDBJ databases">
        <title>Draft genome sequence of Marinobacter hydrocarbonoclasticus NCT7M from the microbiome of the marine copepod.</title>
        <authorList>
            <person name="Nuttall R."/>
            <person name="Sharma G."/>
            <person name="Moisander P."/>
        </authorList>
    </citation>
    <scope>NUCLEOTIDE SEQUENCE [LARGE SCALE GENOMIC DNA]</scope>
    <source>
        <strain evidence="2 3">NCT7M</strain>
    </source>
</reference>
<evidence type="ECO:0000313" key="2">
    <source>
        <dbReference type="EMBL" id="KAE8546588.1"/>
    </source>
</evidence>
<comment type="caution">
    <text evidence="2">The sequence shown here is derived from an EMBL/GenBank/DDBJ whole genome shotgun (WGS) entry which is preliminary data.</text>
</comment>
<evidence type="ECO:0000313" key="3">
    <source>
        <dbReference type="Proteomes" id="UP000469950"/>
    </source>
</evidence>
<protein>
    <submittedName>
        <fullName evidence="2">Uncharacterized protein</fullName>
    </submittedName>
</protein>
<sequence>MLSTEQLAPTQRMAKGTRAQTTPTRLPFELDGPATGARRE</sequence>